<feature type="domain" description="Reverse transcriptase Ty1/copia-type" evidence="2">
    <location>
        <begin position="600"/>
        <end position="842"/>
    </location>
</feature>
<dbReference type="Proteomes" id="UP000315295">
    <property type="component" value="Unassembled WGS sequence"/>
</dbReference>
<dbReference type="AlphaFoldDB" id="A0A540MWX4"/>
<feature type="region of interest" description="Disordered" evidence="1">
    <location>
        <begin position="245"/>
        <end position="281"/>
    </location>
</feature>
<gene>
    <name evidence="3" type="ORF">C1H46_011089</name>
</gene>
<organism evidence="3 4">
    <name type="scientific">Malus baccata</name>
    <name type="common">Siberian crab apple</name>
    <name type="synonym">Pyrus baccata</name>
    <dbReference type="NCBI Taxonomy" id="106549"/>
    <lineage>
        <taxon>Eukaryota</taxon>
        <taxon>Viridiplantae</taxon>
        <taxon>Streptophyta</taxon>
        <taxon>Embryophyta</taxon>
        <taxon>Tracheophyta</taxon>
        <taxon>Spermatophyta</taxon>
        <taxon>Magnoliopsida</taxon>
        <taxon>eudicotyledons</taxon>
        <taxon>Gunneridae</taxon>
        <taxon>Pentapetalae</taxon>
        <taxon>rosids</taxon>
        <taxon>fabids</taxon>
        <taxon>Rosales</taxon>
        <taxon>Rosaceae</taxon>
        <taxon>Amygdaloideae</taxon>
        <taxon>Maleae</taxon>
        <taxon>Malus</taxon>
    </lineage>
</organism>
<protein>
    <recommendedName>
        <fullName evidence="2">Reverse transcriptase Ty1/copia-type domain-containing protein</fullName>
    </recommendedName>
</protein>
<dbReference type="Pfam" id="PF14223">
    <property type="entry name" value="Retrotran_gag_2"/>
    <property type="match status" value="1"/>
</dbReference>
<dbReference type="PANTHER" id="PTHR11439:SF500">
    <property type="entry name" value="RNA-DIRECTED DNA POLYMERASE"/>
    <property type="match status" value="1"/>
</dbReference>
<dbReference type="Pfam" id="PF07727">
    <property type="entry name" value="RVT_2"/>
    <property type="match status" value="1"/>
</dbReference>
<feature type="compositionally biased region" description="Polar residues" evidence="1">
    <location>
        <begin position="245"/>
        <end position="255"/>
    </location>
</feature>
<accession>A0A540MWX4</accession>
<dbReference type="InterPro" id="IPR043502">
    <property type="entry name" value="DNA/RNA_pol_sf"/>
</dbReference>
<evidence type="ECO:0000313" key="3">
    <source>
        <dbReference type="EMBL" id="TQE03277.1"/>
    </source>
</evidence>
<comment type="caution">
    <text evidence="3">The sequence shown here is derived from an EMBL/GenBank/DDBJ whole genome shotgun (WGS) entry which is preliminary data.</text>
</comment>
<evidence type="ECO:0000259" key="2">
    <source>
        <dbReference type="Pfam" id="PF07727"/>
    </source>
</evidence>
<keyword evidence="4" id="KW-1185">Reference proteome</keyword>
<sequence>MVTASQLQILQSPITALISTIPTSVNIKPDYTNYLNWQFQMQLLLEGHGIMQFVDGSNLCPPRFLVNSSESGIVSGNSSSQIENDAYIVWKLHDRALMQLITATLSPAAISCAIGSSSACDLWNRLKEHFSTISRTSLFQMKSNLQTIKKGSDSVSKYLQRIKEARDYLSAAGVYFVDEDIVILALNGLPLEYNTFRCVIRGRENVISLKDFRSQLLAEELIVESNVSSQFLSALVANTNTISEPKSSSYHTQSHPGHVPYSSSNGSSNGHNGGFRQFANNRQKGKGKFNPGYRYPAPRQQFFNQTHVHTSGVLGPSPTVPFVQSVFCQLCNAYGHTAPFCHSKTVDKSSCQICGKNNHTTWFCFYNDNGLSYIGPQQPSMAPYSYAHSAPQFPSQPAMQAMHTMVPSSSQASSSQSSPQLWLADSGATNHMTTDLSNLSLASPYPTNETVQTANGEACASSSASSDIHPSLPLAAASIPYIIPPQPLSTLDSSTLNPTDASSPPSITVSASSSSLLPVDLEFGPNHLQPVLPIASLNMHPMQTRSKNGIVKKKAFLSSLSASSYVDLSLCEPATYKSAIKVPVWYKAMQEEIEALHTQDTWSLVPLLFQKNLVGCKWIFKLKKNSDGSISRHKARLVAKGFSQEPGLDYGETFSPVIKPTTIRLILALAAHFNWSLRQLDVKNAFLHGLLHEEVYMAQPPGFEDPTHPEFVCKLHKSLYGLKQAPRAWNERFTNFLPSLGFASTYADSSLFVKHIGTEIVILLLYVDDIIVTGNASSVIQQVIDSLTVEFDIKDLGNLHYFLGIQIDRIGTSFFLSQTKYIHELLQKAEMVDCKPCDTPCLPNNRLLKDDGSPFNNPAAYRSIVGALPYLTFTRPDIAFSVHQVCQFMQAPMISHYTAVKRILRYLKGTMTFGISYSASDLQLKAFSDADWAGDPNDRRSTTGLVVFLGGNPISWSSRKQNIVSRSSTEAEYRAMSFTSAELDWIQQLLQFLHIQLPTAPVLFCDNLSAIALSFNHVQHQRTKHIEIDVHFVRERVAKHRLMVQFVSSREQFADILTKGLSSPLFWSHCTNLMLGSSKPEIEGGC</sequence>
<reference evidence="3 4" key="1">
    <citation type="journal article" date="2019" name="G3 (Bethesda)">
        <title>Sequencing of a Wild Apple (Malus baccata) Genome Unravels the Differences Between Cultivated and Wild Apple Species Regarding Disease Resistance and Cold Tolerance.</title>
        <authorList>
            <person name="Chen X."/>
        </authorList>
    </citation>
    <scope>NUCLEOTIDE SEQUENCE [LARGE SCALE GENOMIC DNA]</scope>
    <source>
        <strain evidence="4">cv. Shandingzi</strain>
        <tissue evidence="3">Leaves</tissue>
    </source>
</reference>
<dbReference type="SUPFAM" id="SSF56672">
    <property type="entry name" value="DNA/RNA polymerases"/>
    <property type="match status" value="1"/>
</dbReference>
<dbReference type="STRING" id="106549.A0A540MWX4"/>
<dbReference type="PANTHER" id="PTHR11439">
    <property type="entry name" value="GAG-POL-RELATED RETROTRANSPOSON"/>
    <property type="match status" value="1"/>
</dbReference>
<proteinExistence type="predicted"/>
<dbReference type="InterPro" id="IPR013103">
    <property type="entry name" value="RVT_2"/>
</dbReference>
<evidence type="ECO:0000256" key="1">
    <source>
        <dbReference type="SAM" id="MobiDB-lite"/>
    </source>
</evidence>
<name>A0A540MWX4_MALBA</name>
<dbReference type="EMBL" id="VIEB01000158">
    <property type="protein sequence ID" value="TQE03277.1"/>
    <property type="molecule type" value="Genomic_DNA"/>
</dbReference>
<evidence type="ECO:0000313" key="4">
    <source>
        <dbReference type="Proteomes" id="UP000315295"/>
    </source>
</evidence>
<dbReference type="CDD" id="cd09272">
    <property type="entry name" value="RNase_HI_RT_Ty1"/>
    <property type="match status" value="1"/>
</dbReference>